<feature type="region of interest" description="Disordered" evidence="1">
    <location>
        <begin position="1"/>
        <end position="23"/>
    </location>
</feature>
<dbReference type="Proteomes" id="UP000299102">
    <property type="component" value="Unassembled WGS sequence"/>
</dbReference>
<organism evidence="2 3">
    <name type="scientific">Eumeta variegata</name>
    <name type="common">Bagworm moth</name>
    <name type="synonym">Eumeta japonica</name>
    <dbReference type="NCBI Taxonomy" id="151549"/>
    <lineage>
        <taxon>Eukaryota</taxon>
        <taxon>Metazoa</taxon>
        <taxon>Ecdysozoa</taxon>
        <taxon>Arthropoda</taxon>
        <taxon>Hexapoda</taxon>
        <taxon>Insecta</taxon>
        <taxon>Pterygota</taxon>
        <taxon>Neoptera</taxon>
        <taxon>Endopterygota</taxon>
        <taxon>Lepidoptera</taxon>
        <taxon>Glossata</taxon>
        <taxon>Ditrysia</taxon>
        <taxon>Tineoidea</taxon>
        <taxon>Psychidae</taxon>
        <taxon>Oiketicinae</taxon>
        <taxon>Eumeta</taxon>
    </lineage>
</organism>
<reference evidence="2 3" key="1">
    <citation type="journal article" date="2019" name="Commun. Biol.">
        <title>The bagworm genome reveals a unique fibroin gene that provides high tensile strength.</title>
        <authorList>
            <person name="Kono N."/>
            <person name="Nakamura H."/>
            <person name="Ohtoshi R."/>
            <person name="Tomita M."/>
            <person name="Numata K."/>
            <person name="Arakawa K."/>
        </authorList>
    </citation>
    <scope>NUCLEOTIDE SEQUENCE [LARGE SCALE GENOMIC DNA]</scope>
</reference>
<evidence type="ECO:0000313" key="3">
    <source>
        <dbReference type="Proteomes" id="UP000299102"/>
    </source>
</evidence>
<protein>
    <submittedName>
        <fullName evidence="2">Uncharacterized protein</fullName>
    </submittedName>
</protein>
<evidence type="ECO:0000256" key="1">
    <source>
        <dbReference type="SAM" id="MobiDB-lite"/>
    </source>
</evidence>
<dbReference type="AlphaFoldDB" id="A0A4C1W4G4"/>
<proteinExistence type="predicted"/>
<keyword evidence="3" id="KW-1185">Reference proteome</keyword>
<dbReference type="EMBL" id="BGZK01000464">
    <property type="protein sequence ID" value="GBP45064.1"/>
    <property type="molecule type" value="Genomic_DNA"/>
</dbReference>
<evidence type="ECO:0000313" key="2">
    <source>
        <dbReference type="EMBL" id="GBP45064.1"/>
    </source>
</evidence>
<name>A0A4C1W4G4_EUMVA</name>
<comment type="caution">
    <text evidence="2">The sequence shown here is derived from an EMBL/GenBank/DDBJ whole genome shotgun (WGS) entry which is preliminary data.</text>
</comment>
<accession>A0A4C1W4G4</accession>
<gene>
    <name evidence="2" type="ORF">EVAR_33168_1</name>
</gene>
<sequence length="124" mass="14030">MTAENEESHIAAPHGEPGLVYHHTRASPTTMNTHTHTHTHYDVTRAPFLSSSKYVHSSYTCGDYVEHVKADTPFFKSILIGNTSQRPRTSCRCLRSMYANDVRVSTAALLYDDRVEARRQRAAH</sequence>